<comment type="similarity">
    <text evidence="1">Belongs to the peptidase S33 family.</text>
</comment>
<keyword evidence="5" id="KW-1185">Reference proteome</keyword>
<evidence type="ECO:0000256" key="1">
    <source>
        <dbReference type="ARBA" id="ARBA00010088"/>
    </source>
</evidence>
<keyword evidence="2" id="KW-0378">Hydrolase</keyword>
<dbReference type="InterPro" id="IPR029058">
    <property type="entry name" value="AB_hydrolase_fold"/>
</dbReference>
<proteinExistence type="inferred from homology"/>
<dbReference type="GO" id="GO:0016787">
    <property type="term" value="F:hydrolase activity"/>
    <property type="evidence" value="ECO:0007669"/>
    <property type="project" value="UniProtKB-KW"/>
</dbReference>
<feature type="domain" description="Peptidase S33 tripeptidyl aminopeptidase-like C-terminal" evidence="3">
    <location>
        <begin position="474"/>
        <end position="572"/>
    </location>
</feature>
<dbReference type="Proteomes" id="UP001388673">
    <property type="component" value="Unassembled WGS sequence"/>
</dbReference>
<name>A0AAW0YGY6_9TREE</name>
<protein>
    <recommendedName>
        <fullName evidence="3">Peptidase S33 tripeptidyl aminopeptidase-like C-terminal domain-containing protein</fullName>
    </recommendedName>
</protein>
<dbReference type="GeneID" id="92184227"/>
<dbReference type="EMBL" id="JBCAWK010000014">
    <property type="protein sequence ID" value="KAK8844175.1"/>
    <property type="molecule type" value="Genomic_DNA"/>
</dbReference>
<dbReference type="RefSeq" id="XP_066799739.1">
    <property type="nucleotide sequence ID" value="XM_066950047.1"/>
</dbReference>
<evidence type="ECO:0000256" key="2">
    <source>
        <dbReference type="ARBA" id="ARBA00022801"/>
    </source>
</evidence>
<sequence>MSEEKALDTPADEYSVHRRRRPIIDVVFALGATCGLIVWCMTKGPFLPTPRNDAHSIEWIPCFDAPQASCATFRVPTNHSDPHGDDTYLALSKINHDPASGPRLGSVYTNFGGPGVSGRSMCFEYGRRIRDLVGGRFDIICWDPRGIGRTVPNVNCYGSAVEQGAVIGGTVLDKTFEVPPNATSSVGRGVLIQQQKQALRLMELQAGVCGDTLGAETIKWMGTTTLIQDMEYLKNVIDGEDALINFHGGSYGTVVAEYLVNMLPEKVGAVIAHGVANPVKWATEHYESYSLLGELLHDAEKSYHRFLQLCQASGPPHCALASPLDTSGSEIQERIEAYLSSLYETGGLAVYGDKKGVLTSGLVRQTIFNTVQVPETWKLVMSALAKAMNATHPDPKELFELSSSEHHYQSRPPAADGYVSPGQGDLARLAVSCADARPYGEDEAWPSAEKMVDSLLQESYSVTETFGLTVNLMEQHGGCQFWPRSSNPAERFDGPWNSTLRTPMLVVSNSHDPITPAKSGAEMAKRYGEYGRHVVQEGTGHSYLAAPTKCYAQIVKEYFETGRLPDDPETYCESTLPNPFEQEESGSTVLLRPLWRTFI</sequence>
<reference evidence="4 5" key="1">
    <citation type="journal article" date="2024" name="bioRxiv">
        <title>Comparative genomics of Cryptococcus and Kwoniella reveals pathogenesis evolution and contrasting karyotype dynamics via intercentromeric recombination or chromosome fusion.</title>
        <authorList>
            <person name="Coelho M.A."/>
            <person name="David-Palma M."/>
            <person name="Shea T."/>
            <person name="Bowers K."/>
            <person name="McGinley-Smith S."/>
            <person name="Mohammad A.W."/>
            <person name="Gnirke A."/>
            <person name="Yurkov A.M."/>
            <person name="Nowrousian M."/>
            <person name="Sun S."/>
            <person name="Cuomo C.A."/>
            <person name="Heitman J."/>
        </authorList>
    </citation>
    <scope>NUCLEOTIDE SEQUENCE [LARGE SCALE GENOMIC DNA]</scope>
    <source>
        <strain evidence="4 5">CBS 13917</strain>
    </source>
</reference>
<dbReference type="KEGG" id="kne:92184227"/>
<dbReference type="PANTHER" id="PTHR43248">
    <property type="entry name" value="2-SUCCINYL-6-HYDROXY-2,4-CYCLOHEXADIENE-1-CARBOXYLATE SYNTHASE"/>
    <property type="match status" value="1"/>
</dbReference>
<organism evidence="4 5">
    <name type="scientific">Kwoniella newhampshirensis</name>
    <dbReference type="NCBI Taxonomy" id="1651941"/>
    <lineage>
        <taxon>Eukaryota</taxon>
        <taxon>Fungi</taxon>
        <taxon>Dikarya</taxon>
        <taxon>Basidiomycota</taxon>
        <taxon>Agaricomycotina</taxon>
        <taxon>Tremellomycetes</taxon>
        <taxon>Tremellales</taxon>
        <taxon>Cryptococcaceae</taxon>
        <taxon>Kwoniella</taxon>
    </lineage>
</organism>
<dbReference type="SUPFAM" id="SSF53474">
    <property type="entry name" value="alpha/beta-Hydrolases"/>
    <property type="match status" value="1"/>
</dbReference>
<dbReference type="Gene3D" id="3.40.50.1820">
    <property type="entry name" value="alpha/beta hydrolase"/>
    <property type="match status" value="1"/>
</dbReference>
<evidence type="ECO:0000259" key="3">
    <source>
        <dbReference type="Pfam" id="PF08386"/>
    </source>
</evidence>
<accession>A0AAW0YGY6</accession>
<dbReference type="AlphaFoldDB" id="A0AAW0YGY6"/>
<evidence type="ECO:0000313" key="5">
    <source>
        <dbReference type="Proteomes" id="UP001388673"/>
    </source>
</evidence>
<dbReference type="InterPro" id="IPR013595">
    <property type="entry name" value="Pept_S33_TAP-like_C"/>
</dbReference>
<evidence type="ECO:0000313" key="4">
    <source>
        <dbReference type="EMBL" id="KAK8844175.1"/>
    </source>
</evidence>
<dbReference type="Pfam" id="PF08386">
    <property type="entry name" value="Abhydrolase_4"/>
    <property type="match status" value="1"/>
</dbReference>
<dbReference type="InterPro" id="IPR051601">
    <property type="entry name" value="Serine_prot/Carboxylest_S33"/>
</dbReference>
<comment type="caution">
    <text evidence="4">The sequence shown here is derived from an EMBL/GenBank/DDBJ whole genome shotgun (WGS) entry which is preliminary data.</text>
</comment>
<dbReference type="PANTHER" id="PTHR43248:SF25">
    <property type="entry name" value="AB HYDROLASE-1 DOMAIN-CONTAINING PROTEIN-RELATED"/>
    <property type="match status" value="1"/>
</dbReference>
<gene>
    <name evidence="4" type="ORF">IAR55_006969</name>
</gene>